<dbReference type="EMBL" id="DXCM01000028">
    <property type="protein sequence ID" value="HIY92177.1"/>
    <property type="molecule type" value="Genomic_DNA"/>
</dbReference>
<protein>
    <submittedName>
        <fullName evidence="1">Uncharacterized protein</fullName>
    </submittedName>
</protein>
<sequence length="231" mass="27317">MSEKKKYKIFDLSTHEMAERSLELYKKDEIENAYFYHFTTCSSQQRNYLYDGLKPLSKVITDSSTLLGSFLEKNNIRFYCKNNNPFISYNGHSYLIESGGSWNDIAARLENDNGISGFFIPYHFDYSCIYKCPEILRYLDSAIYELDNIRSRPLKGPLQTRWEQEHFKTYILKCLVPMDKIEEKRPNFFKDAAELAANKDFNDIDDMSEFVYVEDKDCNMIEVKDVKEFKI</sequence>
<accession>A0A9D2CN95</accession>
<evidence type="ECO:0000313" key="2">
    <source>
        <dbReference type="Proteomes" id="UP000824013"/>
    </source>
</evidence>
<proteinExistence type="predicted"/>
<organism evidence="1 2">
    <name type="scientific">Candidatus Companilactobacillus pullicola</name>
    <dbReference type="NCBI Taxonomy" id="2838523"/>
    <lineage>
        <taxon>Bacteria</taxon>
        <taxon>Bacillati</taxon>
        <taxon>Bacillota</taxon>
        <taxon>Bacilli</taxon>
        <taxon>Lactobacillales</taxon>
        <taxon>Lactobacillaceae</taxon>
        <taxon>Companilactobacillus</taxon>
    </lineage>
</organism>
<dbReference type="Proteomes" id="UP000824013">
    <property type="component" value="Unassembled WGS sequence"/>
</dbReference>
<dbReference type="AlphaFoldDB" id="A0A9D2CN95"/>
<reference evidence="1" key="2">
    <citation type="submission" date="2021-04" db="EMBL/GenBank/DDBJ databases">
        <authorList>
            <person name="Gilroy R."/>
        </authorList>
    </citation>
    <scope>NUCLEOTIDE SEQUENCE</scope>
    <source>
        <strain evidence="1">3204</strain>
    </source>
</reference>
<evidence type="ECO:0000313" key="1">
    <source>
        <dbReference type="EMBL" id="HIY92177.1"/>
    </source>
</evidence>
<reference evidence="1" key="1">
    <citation type="journal article" date="2021" name="PeerJ">
        <title>Extensive microbial diversity within the chicken gut microbiome revealed by metagenomics and culture.</title>
        <authorList>
            <person name="Gilroy R."/>
            <person name="Ravi A."/>
            <person name="Getino M."/>
            <person name="Pursley I."/>
            <person name="Horton D.L."/>
            <person name="Alikhan N.F."/>
            <person name="Baker D."/>
            <person name="Gharbi K."/>
            <person name="Hall N."/>
            <person name="Watson M."/>
            <person name="Adriaenssens E.M."/>
            <person name="Foster-Nyarko E."/>
            <person name="Jarju S."/>
            <person name="Secka A."/>
            <person name="Antonio M."/>
            <person name="Oren A."/>
            <person name="Chaudhuri R.R."/>
            <person name="La Ragione R."/>
            <person name="Hildebrand F."/>
            <person name="Pallen M.J."/>
        </authorList>
    </citation>
    <scope>NUCLEOTIDE SEQUENCE</scope>
    <source>
        <strain evidence="1">3204</strain>
    </source>
</reference>
<gene>
    <name evidence="1" type="ORF">H9820_04420</name>
</gene>
<name>A0A9D2CN95_9LACO</name>
<comment type="caution">
    <text evidence="1">The sequence shown here is derived from an EMBL/GenBank/DDBJ whole genome shotgun (WGS) entry which is preliminary data.</text>
</comment>